<organism evidence="2 3">
    <name type="scientific">Sediminihabitans luteus</name>
    <dbReference type="NCBI Taxonomy" id="1138585"/>
    <lineage>
        <taxon>Bacteria</taxon>
        <taxon>Bacillati</taxon>
        <taxon>Actinomycetota</taxon>
        <taxon>Actinomycetes</taxon>
        <taxon>Micrococcales</taxon>
        <taxon>Cellulomonadaceae</taxon>
        <taxon>Sediminihabitans</taxon>
    </lineage>
</organism>
<reference evidence="2 3" key="1">
    <citation type="submission" date="2017-11" db="EMBL/GenBank/DDBJ databases">
        <title>Genomic Encyclopedia of Archaeal and Bacterial Type Strains, Phase II (KMG-II): From Individual Species to Whole Genera.</title>
        <authorList>
            <person name="Goeker M."/>
        </authorList>
    </citation>
    <scope>NUCLEOTIDE SEQUENCE [LARGE SCALE GENOMIC DNA]</scope>
    <source>
        <strain evidence="2 3">DSM 25478</strain>
    </source>
</reference>
<dbReference type="InterPro" id="IPR014487">
    <property type="entry name" value="DUF3151"/>
</dbReference>
<dbReference type="Proteomes" id="UP000231693">
    <property type="component" value="Unassembled WGS sequence"/>
</dbReference>
<evidence type="ECO:0000256" key="1">
    <source>
        <dbReference type="SAM" id="MobiDB-lite"/>
    </source>
</evidence>
<dbReference type="AlphaFoldDB" id="A0A2M9D0C7"/>
<sequence>MTSTPAPRPAHPAQNLLGGPAPTLLPDTHPDVAARAALAAGEALDAVTRTHPASSYVWAVLAEIALDGDDPVAAYAYARAGYHRGLDALRRAGWRGQGPIPADHAANQGFLRALLALADAAEEIGEDDEAARCTQFLVDSGTSADEVRTLR</sequence>
<feature type="region of interest" description="Disordered" evidence="1">
    <location>
        <begin position="1"/>
        <end position="28"/>
    </location>
</feature>
<gene>
    <name evidence="2" type="ORF">CLV28_0866</name>
</gene>
<dbReference type="Pfam" id="PF11349">
    <property type="entry name" value="DUF3151"/>
    <property type="match status" value="1"/>
</dbReference>
<dbReference type="PIRSF" id="PIRSF017349">
    <property type="entry name" value="UCP017349"/>
    <property type="match status" value="1"/>
</dbReference>
<keyword evidence="3" id="KW-1185">Reference proteome</keyword>
<proteinExistence type="predicted"/>
<dbReference type="EMBL" id="PGFE01000001">
    <property type="protein sequence ID" value="PJJ77641.1"/>
    <property type="molecule type" value="Genomic_DNA"/>
</dbReference>
<evidence type="ECO:0000313" key="2">
    <source>
        <dbReference type="EMBL" id="PJJ77641.1"/>
    </source>
</evidence>
<protein>
    <submittedName>
        <fullName evidence="2">Uncharacterized protein DUF3151</fullName>
    </submittedName>
</protein>
<name>A0A2M9D0C7_9CELL</name>
<accession>A0A2M9D0C7</accession>
<dbReference type="OrthoDB" id="3826919at2"/>
<comment type="caution">
    <text evidence="2">The sequence shown here is derived from an EMBL/GenBank/DDBJ whole genome shotgun (WGS) entry which is preliminary data.</text>
</comment>
<feature type="compositionally biased region" description="Pro residues" evidence="1">
    <location>
        <begin position="1"/>
        <end position="10"/>
    </location>
</feature>
<dbReference type="RefSeq" id="WP_100421989.1">
    <property type="nucleotide sequence ID" value="NZ_BOOX01000003.1"/>
</dbReference>
<evidence type="ECO:0000313" key="3">
    <source>
        <dbReference type="Proteomes" id="UP000231693"/>
    </source>
</evidence>